<proteinExistence type="predicted"/>
<dbReference type="SMART" id="SM00306">
    <property type="entry name" value="HintN"/>
    <property type="match status" value="1"/>
</dbReference>
<organism evidence="2 3">
    <name type="scientific">Marivivens niveibacter</name>
    <dbReference type="NCBI Taxonomy" id="1930667"/>
    <lineage>
        <taxon>Bacteria</taxon>
        <taxon>Pseudomonadati</taxon>
        <taxon>Pseudomonadota</taxon>
        <taxon>Alphaproteobacteria</taxon>
        <taxon>Rhodobacterales</taxon>
        <taxon>Paracoccaceae</taxon>
        <taxon>Marivivens group</taxon>
        <taxon>Marivivens</taxon>
    </lineage>
</organism>
<evidence type="ECO:0000313" key="3">
    <source>
        <dbReference type="Proteomes" id="UP000194664"/>
    </source>
</evidence>
<feature type="domain" description="Hint" evidence="1">
    <location>
        <begin position="147"/>
        <end position="256"/>
    </location>
</feature>
<evidence type="ECO:0000259" key="1">
    <source>
        <dbReference type="SMART" id="SM00306"/>
    </source>
</evidence>
<reference evidence="2 3" key="1">
    <citation type="submission" date="2016-12" db="EMBL/GenBank/DDBJ databases">
        <title>The draft genome sequence of HSLHS2.</title>
        <authorList>
            <person name="Hu D."/>
            <person name="Wang L."/>
            <person name="Shao Z."/>
        </authorList>
    </citation>
    <scope>NUCLEOTIDE SEQUENCE [LARGE SCALE GENOMIC DNA]</scope>
    <source>
        <strain evidence="2">MCCC 1A06712</strain>
    </source>
</reference>
<evidence type="ECO:0000313" key="2">
    <source>
        <dbReference type="EMBL" id="OUD08677.1"/>
    </source>
</evidence>
<dbReference type="RefSeq" id="WP_086451947.1">
    <property type="nucleotide sequence ID" value="NZ_MSPP01000004.1"/>
</dbReference>
<dbReference type="AlphaFoldDB" id="A0A251WW60"/>
<dbReference type="PROSITE" id="PS50817">
    <property type="entry name" value="INTEIN_N_TER"/>
    <property type="match status" value="1"/>
</dbReference>
<dbReference type="InterPro" id="IPR003587">
    <property type="entry name" value="Hint_dom_N"/>
</dbReference>
<dbReference type="InterPro" id="IPR036844">
    <property type="entry name" value="Hint_dom_sf"/>
</dbReference>
<protein>
    <recommendedName>
        <fullName evidence="1">Hint domain-containing protein</fullName>
    </recommendedName>
</protein>
<dbReference type="CDD" id="cd00081">
    <property type="entry name" value="Hint"/>
    <property type="match status" value="1"/>
</dbReference>
<dbReference type="Proteomes" id="UP000194664">
    <property type="component" value="Unassembled WGS sequence"/>
</dbReference>
<dbReference type="Gene3D" id="2.170.16.10">
    <property type="entry name" value="Hedgehog/Intein (Hint) domain"/>
    <property type="match status" value="1"/>
</dbReference>
<name>A0A251WW60_9RHOB</name>
<dbReference type="OrthoDB" id="6305173at2"/>
<keyword evidence="3" id="KW-1185">Reference proteome</keyword>
<dbReference type="Pfam" id="PF13403">
    <property type="entry name" value="Hint_2"/>
    <property type="match status" value="1"/>
</dbReference>
<gene>
    <name evidence="2" type="ORF">BVC71_12155</name>
</gene>
<dbReference type="GO" id="GO:0016539">
    <property type="term" value="P:intein-mediated protein splicing"/>
    <property type="evidence" value="ECO:0007669"/>
    <property type="project" value="InterPro"/>
</dbReference>
<comment type="caution">
    <text evidence="2">The sequence shown here is derived from an EMBL/GenBank/DDBJ whole genome shotgun (WGS) entry which is preliminary data.</text>
</comment>
<dbReference type="InterPro" id="IPR028992">
    <property type="entry name" value="Hedgehog/Intein_dom"/>
</dbReference>
<dbReference type="InterPro" id="IPR006141">
    <property type="entry name" value="Intein_N"/>
</dbReference>
<accession>A0A251WW60</accession>
<dbReference type="EMBL" id="MSPP01000004">
    <property type="protein sequence ID" value="OUD08677.1"/>
    <property type="molecule type" value="Genomic_DNA"/>
</dbReference>
<dbReference type="SUPFAM" id="SSF51294">
    <property type="entry name" value="Hedgehog/intein (Hint) domain"/>
    <property type="match status" value="1"/>
</dbReference>
<sequence>MPHTKRQSSAQVLSVYSADDVFVSNGVAEGDGLSFADELVFDDVYQVKPSATRHRLALHIDGSISKMAVGAGSDMGKAGNALYLDCIITFMASDGSTHEGIVIVEVEDGGVEDIFFMPMTQMSTHADYRLVGVNRDGALTRFAEMSCVSFAKGTHITLGSGEQRKIEDLKVGDKVLTRDDGQQEIRWIGQNTFRATGEFAPVLIKEGTLHNTNDLILSPDHRIFVYQREDRLGAGRSELLVRARHLINGDTVQQVDGGYIDYFQLLFDDHQIIYAEGIAAESLLLDERTRNALPETAEAYRHAHRHHMDYEVQEKLLKSGNAADLLRSASTR</sequence>